<dbReference type="Pfam" id="PF03781">
    <property type="entry name" value="FGE-sulfatase"/>
    <property type="match status" value="1"/>
</dbReference>
<dbReference type="GO" id="GO:0120147">
    <property type="term" value="F:formylglycine-generating oxidase activity"/>
    <property type="evidence" value="ECO:0007669"/>
    <property type="project" value="TreeGrafter"/>
</dbReference>
<comment type="caution">
    <text evidence="2">The sequence shown here is derived from an EMBL/GenBank/DDBJ whole genome shotgun (WGS) entry which is preliminary data.</text>
</comment>
<protein>
    <submittedName>
        <fullName evidence="2">Hercynine oxygenase</fullName>
        <ecNumber evidence="2">1.14.99.-</ecNumber>
    </submittedName>
</protein>
<dbReference type="PANTHER" id="PTHR23150">
    <property type="entry name" value="SULFATASE MODIFYING FACTOR 1, 2"/>
    <property type="match status" value="1"/>
</dbReference>
<dbReference type="InterPro" id="IPR005532">
    <property type="entry name" value="SUMF_dom"/>
</dbReference>
<evidence type="ECO:0000313" key="2">
    <source>
        <dbReference type="EMBL" id="MPM29241.1"/>
    </source>
</evidence>
<dbReference type="PANTHER" id="PTHR23150:SF19">
    <property type="entry name" value="FORMYLGLYCINE-GENERATING ENZYME"/>
    <property type="match status" value="1"/>
</dbReference>
<feature type="domain" description="Sulfatase-modifying factor enzyme-like" evidence="1">
    <location>
        <begin position="46"/>
        <end position="465"/>
    </location>
</feature>
<dbReference type="EMBL" id="VSSQ01005460">
    <property type="protein sequence ID" value="MPM29241.1"/>
    <property type="molecule type" value="Genomic_DNA"/>
</dbReference>
<dbReference type="InterPro" id="IPR016187">
    <property type="entry name" value="CTDL_fold"/>
</dbReference>
<keyword evidence="2" id="KW-0560">Oxidoreductase</keyword>
<dbReference type="EC" id="1.14.99.-" evidence="2"/>
<sequence>MKKLIIPVLLLAALASCGRRGIGSSMGGELTGVSVGKVWSEPTPYNMVLVTRGSYQMGPGEIDSLWGIDIPTRGVSVDNFWMDEAEITNSQYKQFVFWVRDSIIRERLADPAYAGDDLFKITEDEYGDPVQPHLNWNIPIPWTRNTEEEEAAINSVYITHPITKKKMLDARQMNFRYEWFDATEAAKRQNRLNPQERILNTDITVNPEELIMISKDTAYIDGEGRIVNETLTRPLSSLYDFVHTKIVNIYPDTTCWVNDFSNADNEPYMRNYFSHPGYAQHPVVGVSWEAATAFCEWRTMFLRRGLQRQDVKIEKYRLPTEAEWEMAARSGKTENKYPWGANSTEAEDDCYRANFKPGEGAYAADRNLIPAKTKSYRPNGFGLYDMAGNVAEWTSTAYTESGNQMMSDMNPEYRYNAAVEDPYSLKKKVVKGGSWKDISTFIRSDMRDSEYQNRGRSYIGFRCVRTQLGPQK</sequence>
<proteinExistence type="predicted"/>
<dbReference type="PROSITE" id="PS51257">
    <property type="entry name" value="PROKAR_LIPOPROTEIN"/>
    <property type="match status" value="1"/>
</dbReference>
<dbReference type="InterPro" id="IPR051043">
    <property type="entry name" value="Sulfatase_Mod_Factor_Kinase"/>
</dbReference>
<name>A0A644YMX9_9ZZZZ</name>
<reference evidence="2" key="1">
    <citation type="submission" date="2019-08" db="EMBL/GenBank/DDBJ databases">
        <authorList>
            <person name="Kucharzyk K."/>
            <person name="Murdoch R.W."/>
            <person name="Higgins S."/>
            <person name="Loffler F."/>
        </authorList>
    </citation>
    <scope>NUCLEOTIDE SEQUENCE</scope>
</reference>
<dbReference type="SUPFAM" id="SSF56436">
    <property type="entry name" value="C-type lectin-like"/>
    <property type="match status" value="1"/>
</dbReference>
<gene>
    <name evidence="2" type="primary">egtB_16</name>
    <name evidence="2" type="ORF">SDC9_75781</name>
</gene>
<dbReference type="Gene3D" id="3.90.1580.10">
    <property type="entry name" value="paralog of FGE (formylglycine-generating enzyme)"/>
    <property type="match status" value="2"/>
</dbReference>
<organism evidence="2">
    <name type="scientific">bioreactor metagenome</name>
    <dbReference type="NCBI Taxonomy" id="1076179"/>
    <lineage>
        <taxon>unclassified sequences</taxon>
        <taxon>metagenomes</taxon>
        <taxon>ecological metagenomes</taxon>
    </lineage>
</organism>
<dbReference type="AlphaFoldDB" id="A0A644YMX9"/>
<accession>A0A644YMX9</accession>
<evidence type="ECO:0000259" key="1">
    <source>
        <dbReference type="Pfam" id="PF03781"/>
    </source>
</evidence>
<dbReference type="InterPro" id="IPR042095">
    <property type="entry name" value="SUMF_sf"/>
</dbReference>